<comment type="caution">
    <text evidence="9">The sequence shown here is derived from an EMBL/GenBank/DDBJ whole genome shotgun (WGS) entry which is preliminary data.</text>
</comment>
<dbReference type="InterPro" id="IPR022764">
    <property type="entry name" value="Peptidase_S54_rhomboid_dom"/>
</dbReference>
<evidence type="ECO:0000313" key="9">
    <source>
        <dbReference type="EMBL" id="KAB0680768.1"/>
    </source>
</evidence>
<dbReference type="Proteomes" id="UP000432089">
    <property type="component" value="Unassembled WGS sequence"/>
</dbReference>
<dbReference type="InterPro" id="IPR050925">
    <property type="entry name" value="Rhomboid_protease_S54"/>
</dbReference>
<dbReference type="EMBL" id="VZDO01000004">
    <property type="protein sequence ID" value="KAB0680768.1"/>
    <property type="molecule type" value="Genomic_DNA"/>
</dbReference>
<dbReference type="GO" id="GO:0004252">
    <property type="term" value="F:serine-type endopeptidase activity"/>
    <property type="evidence" value="ECO:0007669"/>
    <property type="project" value="InterPro"/>
</dbReference>
<dbReference type="SUPFAM" id="SSF144091">
    <property type="entry name" value="Rhomboid-like"/>
    <property type="match status" value="1"/>
</dbReference>
<keyword evidence="10" id="KW-1185">Reference proteome</keyword>
<keyword evidence="9" id="KW-0645">Protease</keyword>
<feature type="transmembrane region" description="Helical" evidence="7">
    <location>
        <begin position="134"/>
        <end position="153"/>
    </location>
</feature>
<sequence length="285" mass="30445">MSRASKRRRIPGPVCRCFRSWLWDAGRGANARLTRERQLLSIEQEAADKRRDPPRPAHPPALNVPGAVLATIVLLGLVHAVRTFVLGPAADDRLVFDLAFIPGCYETDCVGIYGRAAGAGFWTPLTHAFLHGDWAHFGLNAVWLLAFGTPVARRIGARRYVLFSVAGALAGAGLFFLVNPALMEPVIGASGVVSALMGGACRFAFGASRQFGESASEVPLLPIGRALADRTVLVFILVFFATNLATATSFGSFISGGSAIAWEAHLGGFAFGFLCFGPFDRRRAA</sequence>
<evidence type="ECO:0000256" key="7">
    <source>
        <dbReference type="SAM" id="Phobius"/>
    </source>
</evidence>
<feature type="transmembrane region" description="Helical" evidence="7">
    <location>
        <begin position="60"/>
        <end position="81"/>
    </location>
</feature>
<evidence type="ECO:0000256" key="2">
    <source>
        <dbReference type="ARBA" id="ARBA00009045"/>
    </source>
</evidence>
<dbReference type="GO" id="GO:0006508">
    <property type="term" value="P:proteolysis"/>
    <property type="evidence" value="ECO:0007669"/>
    <property type="project" value="UniProtKB-KW"/>
</dbReference>
<dbReference type="InterPro" id="IPR035952">
    <property type="entry name" value="Rhomboid-like_sf"/>
</dbReference>
<proteinExistence type="inferred from homology"/>
<dbReference type="PANTHER" id="PTHR43731">
    <property type="entry name" value="RHOMBOID PROTEASE"/>
    <property type="match status" value="1"/>
</dbReference>
<evidence type="ECO:0000259" key="8">
    <source>
        <dbReference type="Pfam" id="PF01694"/>
    </source>
</evidence>
<gene>
    <name evidence="9" type="ORF">F6X38_07170</name>
</gene>
<evidence type="ECO:0000256" key="5">
    <source>
        <dbReference type="ARBA" id="ARBA00022989"/>
    </source>
</evidence>
<feature type="domain" description="Peptidase S54 rhomboid" evidence="8">
    <location>
        <begin position="121"/>
        <end position="274"/>
    </location>
</feature>
<keyword evidence="3 7" id="KW-0812">Transmembrane</keyword>
<comment type="similarity">
    <text evidence="2">Belongs to the peptidase S54 family.</text>
</comment>
<dbReference type="GO" id="GO:0016020">
    <property type="term" value="C:membrane"/>
    <property type="evidence" value="ECO:0007669"/>
    <property type="project" value="UniProtKB-SubCell"/>
</dbReference>
<evidence type="ECO:0000256" key="1">
    <source>
        <dbReference type="ARBA" id="ARBA00004141"/>
    </source>
</evidence>
<dbReference type="AlphaFoldDB" id="A0A7V7PQU7"/>
<evidence type="ECO:0000256" key="3">
    <source>
        <dbReference type="ARBA" id="ARBA00022692"/>
    </source>
</evidence>
<feature type="transmembrane region" description="Helical" evidence="7">
    <location>
        <begin position="260"/>
        <end position="279"/>
    </location>
</feature>
<dbReference type="Gene3D" id="1.20.1540.10">
    <property type="entry name" value="Rhomboid-like"/>
    <property type="match status" value="1"/>
</dbReference>
<name>A0A7V7PQU7_9HYPH</name>
<protein>
    <submittedName>
        <fullName evidence="9">Rhomboid family intramembrane serine protease</fullName>
    </submittedName>
</protein>
<dbReference type="PANTHER" id="PTHR43731:SF14">
    <property type="entry name" value="PRESENILIN-ASSOCIATED RHOMBOID-LIKE PROTEIN, MITOCHONDRIAL"/>
    <property type="match status" value="1"/>
</dbReference>
<feature type="transmembrane region" description="Helical" evidence="7">
    <location>
        <begin position="185"/>
        <end position="205"/>
    </location>
</feature>
<keyword evidence="6 7" id="KW-0472">Membrane</keyword>
<reference evidence="9 10" key="1">
    <citation type="submission" date="2019-09" db="EMBL/GenBank/DDBJ databases">
        <title>YIM 132180 draft genome.</title>
        <authorList>
            <person name="Zhang K."/>
        </authorList>
    </citation>
    <scope>NUCLEOTIDE SEQUENCE [LARGE SCALE GENOMIC DNA]</scope>
    <source>
        <strain evidence="9 10">YIM 132180</strain>
    </source>
</reference>
<evidence type="ECO:0000256" key="4">
    <source>
        <dbReference type="ARBA" id="ARBA00022801"/>
    </source>
</evidence>
<comment type="subcellular location">
    <subcellularLocation>
        <location evidence="1">Membrane</location>
        <topology evidence="1">Multi-pass membrane protein</topology>
    </subcellularLocation>
</comment>
<feature type="transmembrane region" description="Helical" evidence="7">
    <location>
        <begin position="232"/>
        <end position="254"/>
    </location>
</feature>
<dbReference type="Pfam" id="PF01694">
    <property type="entry name" value="Rhomboid"/>
    <property type="match status" value="1"/>
</dbReference>
<accession>A0A7V7PQU7</accession>
<keyword evidence="5 7" id="KW-1133">Transmembrane helix</keyword>
<organism evidence="9 10">
    <name type="scientific">Plantimonas leprariae</name>
    <dbReference type="NCBI Taxonomy" id="2615207"/>
    <lineage>
        <taxon>Bacteria</taxon>
        <taxon>Pseudomonadati</taxon>
        <taxon>Pseudomonadota</taxon>
        <taxon>Alphaproteobacteria</taxon>
        <taxon>Hyphomicrobiales</taxon>
        <taxon>Aurantimonadaceae</taxon>
        <taxon>Plantimonas</taxon>
    </lineage>
</organism>
<evidence type="ECO:0000313" key="10">
    <source>
        <dbReference type="Proteomes" id="UP000432089"/>
    </source>
</evidence>
<feature type="transmembrane region" description="Helical" evidence="7">
    <location>
        <begin position="160"/>
        <end position="179"/>
    </location>
</feature>
<keyword evidence="4" id="KW-0378">Hydrolase</keyword>
<evidence type="ECO:0000256" key="6">
    <source>
        <dbReference type="ARBA" id="ARBA00023136"/>
    </source>
</evidence>